<reference evidence="3" key="2">
    <citation type="submission" date="2021-09" db="EMBL/GenBank/DDBJ databases">
        <authorList>
            <person name="Jia N."/>
            <person name="Wang J."/>
            <person name="Shi W."/>
            <person name="Du L."/>
            <person name="Sun Y."/>
            <person name="Zhan W."/>
            <person name="Jiang J."/>
            <person name="Wang Q."/>
            <person name="Zhang B."/>
            <person name="Ji P."/>
            <person name="Sakyi L.B."/>
            <person name="Cui X."/>
            <person name="Yuan T."/>
            <person name="Jiang B."/>
            <person name="Yang W."/>
            <person name="Lam T.T.-Y."/>
            <person name="Chang Q."/>
            <person name="Ding S."/>
            <person name="Wang X."/>
            <person name="Zhu J."/>
            <person name="Ruan X."/>
            <person name="Zhao L."/>
            <person name="Wei J."/>
            <person name="Que T."/>
            <person name="Du C."/>
            <person name="Cheng J."/>
            <person name="Dai P."/>
            <person name="Han X."/>
            <person name="Huang E."/>
            <person name="Gao Y."/>
            <person name="Liu J."/>
            <person name="Shao H."/>
            <person name="Ye R."/>
            <person name="Li L."/>
            <person name="Wei W."/>
            <person name="Wang X."/>
            <person name="Wang C."/>
            <person name="Huo Q."/>
            <person name="Li W."/>
            <person name="Guo W."/>
            <person name="Chen H."/>
            <person name="Chen S."/>
            <person name="Zhou L."/>
            <person name="Zhou L."/>
            <person name="Ni X."/>
            <person name="Tian J."/>
            <person name="Zhou Y."/>
            <person name="Sheng Y."/>
            <person name="Liu T."/>
            <person name="Pan Y."/>
            <person name="Xia L."/>
            <person name="Li J."/>
            <person name="Zhao F."/>
            <person name="Cao W."/>
        </authorList>
    </citation>
    <scope>NUCLEOTIDE SEQUENCE</scope>
    <source>
        <strain evidence="3">Rsan-2018</strain>
        <tissue evidence="3">Larvae</tissue>
    </source>
</reference>
<dbReference type="EMBL" id="JABSTV010001253">
    <property type="protein sequence ID" value="KAH7943517.1"/>
    <property type="molecule type" value="Genomic_DNA"/>
</dbReference>
<protein>
    <submittedName>
        <fullName evidence="3">Uncharacterized protein</fullName>
    </submittedName>
</protein>
<reference evidence="3" key="1">
    <citation type="journal article" date="2020" name="Cell">
        <title>Large-Scale Comparative Analyses of Tick Genomes Elucidate Their Genetic Diversity and Vector Capacities.</title>
        <authorList>
            <consortium name="Tick Genome and Microbiome Consortium (TIGMIC)"/>
            <person name="Jia N."/>
            <person name="Wang J."/>
            <person name="Shi W."/>
            <person name="Du L."/>
            <person name="Sun Y."/>
            <person name="Zhan W."/>
            <person name="Jiang J.F."/>
            <person name="Wang Q."/>
            <person name="Zhang B."/>
            <person name="Ji P."/>
            <person name="Bell-Sakyi L."/>
            <person name="Cui X.M."/>
            <person name="Yuan T.T."/>
            <person name="Jiang B.G."/>
            <person name="Yang W.F."/>
            <person name="Lam T.T."/>
            <person name="Chang Q.C."/>
            <person name="Ding S.J."/>
            <person name="Wang X.J."/>
            <person name="Zhu J.G."/>
            <person name="Ruan X.D."/>
            <person name="Zhao L."/>
            <person name="Wei J.T."/>
            <person name="Ye R.Z."/>
            <person name="Que T.C."/>
            <person name="Du C.H."/>
            <person name="Zhou Y.H."/>
            <person name="Cheng J.X."/>
            <person name="Dai P.F."/>
            <person name="Guo W.B."/>
            <person name="Han X.H."/>
            <person name="Huang E.J."/>
            <person name="Li L.F."/>
            <person name="Wei W."/>
            <person name="Gao Y.C."/>
            <person name="Liu J.Z."/>
            <person name="Shao H.Z."/>
            <person name="Wang X."/>
            <person name="Wang C.C."/>
            <person name="Yang T.C."/>
            <person name="Huo Q.B."/>
            <person name="Li W."/>
            <person name="Chen H.Y."/>
            <person name="Chen S.E."/>
            <person name="Zhou L.G."/>
            <person name="Ni X.B."/>
            <person name="Tian J.H."/>
            <person name="Sheng Y."/>
            <person name="Liu T."/>
            <person name="Pan Y.S."/>
            <person name="Xia L.Y."/>
            <person name="Li J."/>
            <person name="Zhao F."/>
            <person name="Cao W.C."/>
        </authorList>
    </citation>
    <scope>NUCLEOTIDE SEQUENCE</scope>
    <source>
        <strain evidence="3">Rsan-2018</strain>
    </source>
</reference>
<name>A0A9D4PJN5_RHISA</name>
<dbReference type="Proteomes" id="UP000821837">
    <property type="component" value="Unassembled WGS sequence"/>
</dbReference>
<feature type="compositionally biased region" description="Basic and acidic residues" evidence="1">
    <location>
        <begin position="217"/>
        <end position="231"/>
    </location>
</feature>
<evidence type="ECO:0000256" key="1">
    <source>
        <dbReference type="SAM" id="MobiDB-lite"/>
    </source>
</evidence>
<keyword evidence="4" id="KW-1185">Reference proteome</keyword>
<organism evidence="3 4">
    <name type="scientific">Rhipicephalus sanguineus</name>
    <name type="common">Brown dog tick</name>
    <name type="synonym">Ixodes sanguineus</name>
    <dbReference type="NCBI Taxonomy" id="34632"/>
    <lineage>
        <taxon>Eukaryota</taxon>
        <taxon>Metazoa</taxon>
        <taxon>Ecdysozoa</taxon>
        <taxon>Arthropoda</taxon>
        <taxon>Chelicerata</taxon>
        <taxon>Arachnida</taxon>
        <taxon>Acari</taxon>
        <taxon>Parasitiformes</taxon>
        <taxon>Ixodida</taxon>
        <taxon>Ixodoidea</taxon>
        <taxon>Ixodidae</taxon>
        <taxon>Rhipicephalinae</taxon>
        <taxon>Rhipicephalus</taxon>
        <taxon>Rhipicephalus</taxon>
    </lineage>
</organism>
<sequence>MVQHSAQHLPLGRGDVITIIVIIPVRARREPLVVHGASSARKKEENPDLSWTVAGSKLTRESPIATMTAPQNSSWGFLLRVAETTPAVEGPAPTGVAPWVDDTGYFHWTPGREAHGLPCGTTESSDAGASSGDRKTGRFRFWACTAVLLVGAVLLAATICLAASSNWMLLASAVRDTGTASSGGGVVVETTTTGHHATGTYRRGGLMFLHHDVKVDDPHDRKHVANRERSQRPLATNVSVGSPVSGLPVGSGEAQGPSSSGSTPVNVCGVVYYTYCPALKDEYRASSTGCVSSGADHVAVCNRGSNRFSSIEECYRDCGLLQGPRRDACFERPLFTACERKDVTGRWWYFDGHRCAEWDFPQGECPVNGTGKIHASLKDCREQCEGEREGRDPQCRPPASTMCAEGQLRYPYFARILSSGRGLCVRASLNVLLTHRCLVGANRFDTMAACRDACLRP</sequence>
<accession>A0A9D4PJN5</accession>
<feature type="compositionally biased region" description="Low complexity" evidence="1">
    <location>
        <begin position="238"/>
        <end position="252"/>
    </location>
</feature>
<proteinExistence type="predicted"/>
<evidence type="ECO:0000313" key="3">
    <source>
        <dbReference type="EMBL" id="KAH7943517.1"/>
    </source>
</evidence>
<keyword evidence="2" id="KW-0812">Transmembrane</keyword>
<dbReference type="VEuPathDB" id="VectorBase:RSAN_027702"/>
<feature type="region of interest" description="Disordered" evidence="1">
    <location>
        <begin position="217"/>
        <end position="262"/>
    </location>
</feature>
<evidence type="ECO:0000313" key="4">
    <source>
        <dbReference type="Proteomes" id="UP000821837"/>
    </source>
</evidence>
<dbReference type="AlphaFoldDB" id="A0A9D4PJN5"/>
<comment type="caution">
    <text evidence="3">The sequence shown here is derived from an EMBL/GenBank/DDBJ whole genome shotgun (WGS) entry which is preliminary data.</text>
</comment>
<keyword evidence="2" id="KW-0472">Membrane</keyword>
<gene>
    <name evidence="3" type="ORF">HPB52_009173</name>
</gene>
<feature type="transmembrane region" description="Helical" evidence="2">
    <location>
        <begin position="141"/>
        <end position="164"/>
    </location>
</feature>
<keyword evidence="2" id="KW-1133">Transmembrane helix</keyword>
<evidence type="ECO:0000256" key="2">
    <source>
        <dbReference type="SAM" id="Phobius"/>
    </source>
</evidence>